<dbReference type="EMBL" id="JBBWRZ010000006">
    <property type="protein sequence ID" value="KAK8233442.1"/>
    <property type="molecule type" value="Genomic_DNA"/>
</dbReference>
<comment type="similarity">
    <text evidence="1">Belongs to the AB hydrolase superfamily.</text>
</comment>
<evidence type="ECO:0000313" key="4">
    <source>
        <dbReference type="Proteomes" id="UP001492380"/>
    </source>
</evidence>
<dbReference type="InterPro" id="IPR029058">
    <property type="entry name" value="AB_hydrolase_fold"/>
</dbReference>
<dbReference type="SUPFAM" id="SSF54909">
    <property type="entry name" value="Dimeric alpha+beta barrel"/>
    <property type="match status" value="1"/>
</dbReference>
<sequence length="595" mass="65194">MAPTPGILYVTMNPHDDLSPDQFHDWYNNEHGPTRLRIPYFLTGFRYQATDLAADGAAGSKEKPEWMAVYDMDDMNQLNSESYLSLRGPPLKSEREATTMKKIDVNRKSYDLIFESRKDGYKSAAEVQSEGQQPPPALISALITLKSDADVDDFHKWYNEEQIPLLTKVPGWRQTRRFKSSAVVKPLGPQDEIKEVEYIALHEFDGQNGIGGEEWTACISTDWTKKVMTEYFGTFTSRFYKLSYTFGPAPRYLSSLTTGFVAPFTSPDGLTKEIPATPTTPGAIESYITTRDGVILPYRLEGSPDPNAPLIILSTSVMVNWHIYDAFLASFMSQRSNQNYRVLRYHTRGRGAAAGTQPITIDVLADDMVDLLDALRVPRAAAAIGVSLGGVSVLNLALKHPSRVAAFVACDTNAAAPPTNAAAWDKRVAVAEAQGSTAAEYGGAAGIPEPWRWTSVGGVSAESEADKVIGENLADETVKRWFVDESFDKGEIESRIEDVKRGVATNSLEGFKKVVRALHAYDVADEMKASKVPGAFLAGAGDGAVPKGMRKMAETYGGGKGVYFEVEQAGHLPMVEKPDIVAGFVTEFLEKAREA</sequence>
<dbReference type="GO" id="GO:0016787">
    <property type="term" value="F:hydrolase activity"/>
    <property type="evidence" value="ECO:0007669"/>
    <property type="project" value="UniProtKB-KW"/>
</dbReference>
<keyword evidence="3" id="KW-0378">Hydrolase</keyword>
<dbReference type="Pfam" id="PF12697">
    <property type="entry name" value="Abhydrolase_6"/>
    <property type="match status" value="1"/>
</dbReference>
<dbReference type="InterPro" id="IPR000073">
    <property type="entry name" value="AB_hydrolase_1"/>
</dbReference>
<reference evidence="3 4" key="1">
    <citation type="submission" date="2024-04" db="EMBL/GenBank/DDBJ databases">
        <title>Phyllosticta paracitricarpa is synonymous to the EU quarantine fungus P. citricarpa based on phylogenomic analyses.</title>
        <authorList>
            <consortium name="Lawrence Berkeley National Laboratory"/>
            <person name="Van Ingen-Buijs V.A."/>
            <person name="Van Westerhoven A.C."/>
            <person name="Haridas S."/>
            <person name="Skiadas P."/>
            <person name="Martin F."/>
            <person name="Groenewald J.Z."/>
            <person name="Crous P.W."/>
            <person name="Seidl M.F."/>
        </authorList>
    </citation>
    <scope>NUCLEOTIDE SEQUENCE [LARGE SCALE GENOMIC DNA]</scope>
    <source>
        <strain evidence="3 4">CBS 123374</strain>
    </source>
</reference>
<comment type="caution">
    <text evidence="3">The sequence shown here is derived from an EMBL/GenBank/DDBJ whole genome shotgun (WGS) entry which is preliminary data.</text>
</comment>
<accession>A0ABR1YMK6</accession>
<keyword evidence="4" id="KW-1185">Reference proteome</keyword>
<proteinExistence type="inferred from homology"/>
<feature type="domain" description="AB hydrolase-1" evidence="2">
    <location>
        <begin position="321"/>
        <end position="582"/>
    </location>
</feature>
<evidence type="ECO:0000313" key="3">
    <source>
        <dbReference type="EMBL" id="KAK8233442.1"/>
    </source>
</evidence>
<organism evidence="3 4">
    <name type="scientific">Phyllosticta capitalensis</name>
    <dbReference type="NCBI Taxonomy" id="121624"/>
    <lineage>
        <taxon>Eukaryota</taxon>
        <taxon>Fungi</taxon>
        <taxon>Dikarya</taxon>
        <taxon>Ascomycota</taxon>
        <taxon>Pezizomycotina</taxon>
        <taxon>Dothideomycetes</taxon>
        <taxon>Dothideomycetes incertae sedis</taxon>
        <taxon>Botryosphaeriales</taxon>
        <taxon>Phyllostictaceae</taxon>
        <taxon>Phyllosticta</taxon>
    </lineage>
</organism>
<dbReference type="Gene3D" id="3.40.50.1820">
    <property type="entry name" value="alpha/beta hydrolase"/>
    <property type="match status" value="1"/>
</dbReference>
<protein>
    <submittedName>
        <fullName evidence="3">Alpha/beta hydrolase</fullName>
    </submittedName>
</protein>
<gene>
    <name evidence="3" type="ORF">HDK90DRAFT_486696</name>
</gene>
<evidence type="ECO:0000256" key="1">
    <source>
        <dbReference type="ARBA" id="ARBA00008645"/>
    </source>
</evidence>
<evidence type="ECO:0000259" key="2">
    <source>
        <dbReference type="Pfam" id="PF12697"/>
    </source>
</evidence>
<dbReference type="InterPro" id="IPR011008">
    <property type="entry name" value="Dimeric_a/b-barrel"/>
</dbReference>
<dbReference type="PANTHER" id="PTHR43039">
    <property type="entry name" value="ESTERASE-RELATED"/>
    <property type="match status" value="1"/>
</dbReference>
<dbReference type="Proteomes" id="UP001492380">
    <property type="component" value="Unassembled WGS sequence"/>
</dbReference>
<name>A0ABR1YMK6_9PEZI</name>
<dbReference type="SUPFAM" id="SSF53474">
    <property type="entry name" value="alpha/beta-Hydrolases"/>
    <property type="match status" value="1"/>
</dbReference>